<reference evidence="6" key="1">
    <citation type="submission" date="2018-09" db="EMBL/GenBank/DDBJ databases">
        <title>Murine metabolic-syndrome-specific gut microbial biobank.</title>
        <authorList>
            <person name="Liu C."/>
        </authorList>
    </citation>
    <scope>NUCLEOTIDE SEQUENCE</scope>
    <source>
        <strain evidence="6">D42-62</strain>
    </source>
</reference>
<dbReference type="Pfam" id="PF03720">
    <property type="entry name" value="UDPG_MGDP_dh_C"/>
    <property type="match status" value="1"/>
</dbReference>
<dbReference type="PANTHER" id="PTHR43491:SF2">
    <property type="entry name" value="UDP-N-ACETYL-D-MANNOSAMINE DEHYDROGENASE"/>
    <property type="match status" value="1"/>
</dbReference>
<evidence type="ECO:0000256" key="1">
    <source>
        <dbReference type="ARBA" id="ARBA00006601"/>
    </source>
</evidence>
<dbReference type="SUPFAM" id="SSF48179">
    <property type="entry name" value="6-phosphogluconate dehydrogenase C-terminal domain-like"/>
    <property type="match status" value="1"/>
</dbReference>
<dbReference type="InterPro" id="IPR001732">
    <property type="entry name" value="UDP-Glc/GDP-Man_DH_N"/>
</dbReference>
<evidence type="ECO:0000256" key="2">
    <source>
        <dbReference type="ARBA" id="ARBA00023002"/>
    </source>
</evidence>
<dbReference type="InterPro" id="IPR008927">
    <property type="entry name" value="6-PGluconate_DH-like_C_sf"/>
</dbReference>
<comment type="caution">
    <text evidence="6">The sequence shown here is derived from an EMBL/GenBank/DDBJ whole genome shotgun (WGS) entry which is preliminary data.</text>
</comment>
<dbReference type="GO" id="GO:0000271">
    <property type="term" value="P:polysaccharide biosynthetic process"/>
    <property type="evidence" value="ECO:0007669"/>
    <property type="project" value="InterPro"/>
</dbReference>
<organism evidence="6 7">
    <name type="scientific">Parablautia muri</name>
    <dbReference type="NCBI Taxonomy" id="2320879"/>
    <lineage>
        <taxon>Bacteria</taxon>
        <taxon>Bacillati</taxon>
        <taxon>Bacillota</taxon>
        <taxon>Clostridia</taxon>
        <taxon>Lachnospirales</taxon>
        <taxon>Lachnospiraceae</taxon>
        <taxon>Parablautia</taxon>
    </lineage>
</organism>
<dbReference type="NCBIfam" id="TIGR03026">
    <property type="entry name" value="NDP-sugDHase"/>
    <property type="match status" value="1"/>
</dbReference>
<keyword evidence="7" id="KW-1185">Reference proteome</keyword>
<proteinExistence type="inferred from homology"/>
<dbReference type="PANTHER" id="PTHR43491">
    <property type="entry name" value="UDP-N-ACETYL-D-MANNOSAMINE DEHYDROGENASE"/>
    <property type="match status" value="1"/>
</dbReference>
<accession>A0A9X5GQQ3</accession>
<dbReference type="SUPFAM" id="SSF52413">
    <property type="entry name" value="UDP-glucose/GDP-mannose dehydrogenase C-terminal domain"/>
    <property type="match status" value="1"/>
</dbReference>
<feature type="domain" description="UDP-glucose/GDP-mannose dehydrogenase C-terminal" evidence="5">
    <location>
        <begin position="312"/>
        <end position="402"/>
    </location>
</feature>
<dbReference type="RefSeq" id="WP_160558418.1">
    <property type="nucleotide sequence ID" value="NZ_QZDT01000001.1"/>
</dbReference>
<keyword evidence="3" id="KW-0520">NAD</keyword>
<evidence type="ECO:0000259" key="5">
    <source>
        <dbReference type="SMART" id="SM00984"/>
    </source>
</evidence>
<dbReference type="Gene3D" id="3.40.50.720">
    <property type="entry name" value="NAD(P)-binding Rossmann-like Domain"/>
    <property type="match status" value="2"/>
</dbReference>
<dbReference type="Proteomes" id="UP001154420">
    <property type="component" value="Unassembled WGS sequence"/>
</dbReference>
<evidence type="ECO:0000313" key="7">
    <source>
        <dbReference type="Proteomes" id="UP001154420"/>
    </source>
</evidence>
<dbReference type="AlphaFoldDB" id="A0A9X5GQQ3"/>
<dbReference type="InterPro" id="IPR036220">
    <property type="entry name" value="UDP-Glc/GDP-Man_DH_C_sf"/>
</dbReference>
<evidence type="ECO:0000256" key="3">
    <source>
        <dbReference type="ARBA" id="ARBA00023027"/>
    </source>
</evidence>
<name>A0A9X5GQQ3_9FIRM</name>
<gene>
    <name evidence="6" type="ORF">D5281_01780</name>
</gene>
<dbReference type="PIRSF" id="PIRSF000124">
    <property type="entry name" value="UDPglc_GDPman_dh"/>
    <property type="match status" value="1"/>
</dbReference>
<dbReference type="SMART" id="SM00984">
    <property type="entry name" value="UDPG_MGDP_dh_C"/>
    <property type="match status" value="1"/>
</dbReference>
<dbReference type="GO" id="GO:0016616">
    <property type="term" value="F:oxidoreductase activity, acting on the CH-OH group of donors, NAD or NADP as acceptor"/>
    <property type="evidence" value="ECO:0007669"/>
    <property type="project" value="InterPro"/>
</dbReference>
<sequence length="433" mass="47950">MKVGIIGLGYVGLTLVVVAASKGIDVYGVEVNAHIKDCLKNDKAHFYEEGLDNLIKRTNNKTLHIVDEFPLDVKYDAFIVTVGTPLKGGLKVPNFEYIKSAMLSIRNVYDGSELIILRSTVSVGTTRNVILPFLMNMCGKEENELLVSMCPERTLEGKAVYELTHLPQVISGNNAESVEVAQKIFRKITPCIIEAESLEEAELIKLYCNTYRDMTFAIGNAFCMAAQKFNVDGSKVIEHANYGYARSNIAKPGFVAGPCLEKDAYILINNMPECSSKEFILAARQFNESLEDMVVQWVQNKIGAPDDNKVIALSGMAFKGQPETSDLRGSSSVYIAEKLKAAGYKMNLHDFCALPEEMEALKLGTYFHDLYDACSKASLLLVLNNHKKYASVMSNASLLYSKNGFEILDSWGACTELYYSNDVKISTLGNMFN</sequence>
<dbReference type="InterPro" id="IPR014027">
    <property type="entry name" value="UDP-Glc/GDP-Man_DH_C"/>
</dbReference>
<dbReference type="EMBL" id="QZDT01000001">
    <property type="protein sequence ID" value="NBJ91346.1"/>
    <property type="molecule type" value="Genomic_DNA"/>
</dbReference>
<dbReference type="GO" id="GO:0051287">
    <property type="term" value="F:NAD binding"/>
    <property type="evidence" value="ECO:0007669"/>
    <property type="project" value="InterPro"/>
</dbReference>
<dbReference type="Pfam" id="PF00984">
    <property type="entry name" value="UDPG_MGDP_dh"/>
    <property type="match status" value="1"/>
</dbReference>
<dbReference type="OrthoDB" id="9803238at2"/>
<dbReference type="InterPro" id="IPR017476">
    <property type="entry name" value="UDP-Glc/GDP-Man"/>
</dbReference>
<dbReference type="GO" id="GO:0016628">
    <property type="term" value="F:oxidoreductase activity, acting on the CH-CH group of donors, NAD or NADP as acceptor"/>
    <property type="evidence" value="ECO:0007669"/>
    <property type="project" value="InterPro"/>
</dbReference>
<dbReference type="InterPro" id="IPR014026">
    <property type="entry name" value="UDP-Glc/GDP-Man_DH_dimer"/>
</dbReference>
<dbReference type="InterPro" id="IPR036291">
    <property type="entry name" value="NAD(P)-bd_dom_sf"/>
</dbReference>
<comment type="similarity">
    <text evidence="1 4">Belongs to the UDP-glucose/GDP-mannose dehydrogenase family.</text>
</comment>
<dbReference type="PIRSF" id="PIRSF500136">
    <property type="entry name" value="UDP_ManNAc_DH"/>
    <property type="match status" value="1"/>
</dbReference>
<dbReference type="InterPro" id="IPR028359">
    <property type="entry name" value="UDP_ManNAc/GlcNAc_DH"/>
</dbReference>
<dbReference type="SUPFAM" id="SSF51735">
    <property type="entry name" value="NAD(P)-binding Rossmann-fold domains"/>
    <property type="match status" value="1"/>
</dbReference>
<evidence type="ECO:0000313" key="6">
    <source>
        <dbReference type="EMBL" id="NBJ91346.1"/>
    </source>
</evidence>
<keyword evidence="2" id="KW-0560">Oxidoreductase</keyword>
<evidence type="ECO:0000256" key="4">
    <source>
        <dbReference type="PIRNR" id="PIRNR000124"/>
    </source>
</evidence>
<dbReference type="Pfam" id="PF03721">
    <property type="entry name" value="UDPG_MGDP_dh_N"/>
    <property type="match status" value="1"/>
</dbReference>
<protein>
    <submittedName>
        <fullName evidence="6">Nucleotide sugar dehydrogenase</fullName>
    </submittedName>
</protein>